<feature type="transmembrane region" description="Helical" evidence="6">
    <location>
        <begin position="160"/>
        <end position="177"/>
    </location>
</feature>
<proteinExistence type="inferred from homology"/>
<dbReference type="PANTHER" id="PTHR34820:SF4">
    <property type="entry name" value="INNER MEMBRANE PROTEIN YEBZ"/>
    <property type="match status" value="1"/>
</dbReference>
<keyword evidence="9" id="KW-1185">Reference proteome</keyword>
<evidence type="ECO:0000256" key="2">
    <source>
        <dbReference type="ARBA" id="ARBA00022475"/>
    </source>
</evidence>
<dbReference type="Proteomes" id="UP000239197">
    <property type="component" value="Chromosome"/>
</dbReference>
<evidence type="ECO:0000313" key="8">
    <source>
        <dbReference type="EMBL" id="AVF35120.1"/>
    </source>
</evidence>
<feature type="transmembrane region" description="Helical" evidence="6">
    <location>
        <begin position="120"/>
        <end position="140"/>
    </location>
</feature>
<dbReference type="GO" id="GO:0006825">
    <property type="term" value="P:copper ion transport"/>
    <property type="evidence" value="ECO:0007669"/>
    <property type="project" value="InterPro"/>
</dbReference>
<evidence type="ECO:0000259" key="7">
    <source>
        <dbReference type="Pfam" id="PF05425"/>
    </source>
</evidence>
<feature type="transmembrane region" description="Helical" evidence="6">
    <location>
        <begin position="53"/>
        <end position="74"/>
    </location>
</feature>
<evidence type="ECO:0000256" key="1">
    <source>
        <dbReference type="ARBA" id="ARBA00004651"/>
    </source>
</evidence>
<dbReference type="GO" id="GO:0005886">
    <property type="term" value="C:plasma membrane"/>
    <property type="evidence" value="ECO:0007669"/>
    <property type="project" value="UniProtKB-SubCell"/>
</dbReference>
<comment type="subcellular location">
    <subcellularLocation>
        <location evidence="6">Cell inner membrane</location>
        <topology evidence="6">Multi-pass membrane protein</topology>
    </subcellularLocation>
    <subcellularLocation>
        <location evidence="1">Cell membrane</location>
        <topology evidence="1">Multi-pass membrane protein</topology>
    </subcellularLocation>
</comment>
<gene>
    <name evidence="8" type="ORF">BV494_09340</name>
</gene>
<keyword evidence="5 6" id="KW-0472">Membrane</keyword>
<organism evidence="8 9">
    <name type="scientific">Rahnella sikkimica</name>
    <dbReference type="NCBI Taxonomy" id="1805933"/>
    <lineage>
        <taxon>Bacteria</taxon>
        <taxon>Pseudomonadati</taxon>
        <taxon>Pseudomonadota</taxon>
        <taxon>Gammaproteobacteria</taxon>
        <taxon>Enterobacterales</taxon>
        <taxon>Yersiniaceae</taxon>
        <taxon>Rahnella</taxon>
    </lineage>
</organism>
<comment type="function">
    <text evidence="6">Involved in copper resistance.</text>
</comment>
<dbReference type="InterPro" id="IPR008457">
    <property type="entry name" value="Cu-R_CopD_dom"/>
</dbReference>
<evidence type="ECO:0000256" key="5">
    <source>
        <dbReference type="ARBA" id="ARBA00023136"/>
    </source>
</evidence>
<feature type="transmembrane region" description="Helical" evidence="6">
    <location>
        <begin position="12"/>
        <end position="32"/>
    </location>
</feature>
<reference evidence="9" key="1">
    <citation type="submission" date="2017-01" db="EMBL/GenBank/DDBJ databases">
        <title>Genome sequence of Rouxiella sp. ERMR1:05.</title>
        <authorList>
            <person name="Kumar R."/>
            <person name="Singh D."/>
            <person name="Kumar S."/>
        </authorList>
    </citation>
    <scope>NUCLEOTIDE SEQUENCE [LARGE SCALE GENOMIC DNA]</scope>
    <source>
        <strain evidence="9">ERMR1:05</strain>
    </source>
</reference>
<keyword evidence="6" id="KW-0997">Cell inner membrane</keyword>
<dbReference type="EMBL" id="CP019062">
    <property type="protein sequence ID" value="AVF35120.1"/>
    <property type="molecule type" value="Genomic_DNA"/>
</dbReference>
<accession>A0A2L1UQA3</accession>
<sequence length="294" mass="32682">MSLTAMFVLCRFVHFASLMQIFGLSVFCSLLAPQGFSAVLLRKNQSLMMWSGILAAVTSVGMLAIQAALMGNGWGDGLNLNVWLLVLTTSFGDVWRWHLLLTAALLLVMLMDWLPGRNVFVFLCALGLLMSQALIGHAAMHDGALGLLQRTNHVVHLLSAAYWFGCLFPLLTCMLFTRQPATRPYAIATLIRFSVWGHAAVALVILTGILNTAIVLQRWPVDMTSLYQRLLVIKVVLVGIMCCIAIFNRYWLVPLMGKQPERAQSRFIMMTWLEWGLALLVLLAVSWFATLAPV</sequence>
<evidence type="ECO:0000256" key="3">
    <source>
        <dbReference type="ARBA" id="ARBA00022692"/>
    </source>
</evidence>
<dbReference type="KEGG" id="rox:BV494_09340"/>
<feature type="transmembrane region" description="Helical" evidence="6">
    <location>
        <begin position="94"/>
        <end position="113"/>
    </location>
</feature>
<comment type="similarity">
    <text evidence="6">Belongs to the CopD family.</text>
</comment>
<feature type="transmembrane region" description="Helical" evidence="6">
    <location>
        <begin position="189"/>
        <end position="210"/>
    </location>
</feature>
<feature type="transmembrane region" description="Helical" evidence="6">
    <location>
        <begin position="272"/>
        <end position="292"/>
    </location>
</feature>
<dbReference type="Pfam" id="PF05425">
    <property type="entry name" value="CopD"/>
    <property type="match status" value="1"/>
</dbReference>
<feature type="domain" description="Copper resistance protein D" evidence="7">
    <location>
        <begin position="188"/>
        <end position="287"/>
    </location>
</feature>
<dbReference type="InterPro" id="IPR047689">
    <property type="entry name" value="CopD"/>
</dbReference>
<protein>
    <recommendedName>
        <fullName evidence="6">Copper resistance protein D</fullName>
    </recommendedName>
</protein>
<keyword evidence="4 6" id="KW-1133">Transmembrane helix</keyword>
<dbReference type="InterPro" id="IPR032694">
    <property type="entry name" value="CopC/D"/>
</dbReference>
<dbReference type="GO" id="GO:0046688">
    <property type="term" value="P:response to copper ion"/>
    <property type="evidence" value="ECO:0007669"/>
    <property type="project" value="UniProtKB-UniRule"/>
</dbReference>
<feature type="transmembrane region" description="Helical" evidence="6">
    <location>
        <begin position="230"/>
        <end position="251"/>
    </location>
</feature>
<evidence type="ECO:0000256" key="4">
    <source>
        <dbReference type="ARBA" id="ARBA00022989"/>
    </source>
</evidence>
<keyword evidence="2 6" id="KW-1003">Cell membrane</keyword>
<dbReference type="NCBIfam" id="NF033808">
    <property type="entry name" value="copper_CopD"/>
    <property type="match status" value="1"/>
</dbReference>
<dbReference type="AlphaFoldDB" id="A0A2L1UQA3"/>
<keyword evidence="6" id="KW-0186">Copper</keyword>
<dbReference type="OrthoDB" id="7032707at2"/>
<evidence type="ECO:0000313" key="9">
    <source>
        <dbReference type="Proteomes" id="UP000239197"/>
    </source>
</evidence>
<evidence type="ECO:0000256" key="6">
    <source>
        <dbReference type="RuleBase" id="RU369037"/>
    </source>
</evidence>
<keyword evidence="3 6" id="KW-0812">Transmembrane</keyword>
<name>A0A2L1UQA3_9GAMM</name>
<dbReference type="PANTHER" id="PTHR34820">
    <property type="entry name" value="INNER MEMBRANE PROTEIN YEBZ"/>
    <property type="match status" value="1"/>
</dbReference>
<dbReference type="RefSeq" id="WP_104922631.1">
    <property type="nucleotide sequence ID" value="NZ_CP019062.1"/>
</dbReference>